<sequence>MLAKVVGASGCHNPHLLGFSGRNLIKQSATPSWRKQDRLIKNGGEFGVGAAPAEGLQVEHHQALSTPSFSQKEFSIYRNGGG</sequence>
<proteinExistence type="predicted"/>
<evidence type="ECO:0000313" key="1">
    <source>
        <dbReference type="EMBL" id="KOH42613.1"/>
    </source>
</evidence>
<dbReference type="AlphaFoldDB" id="A0A0L8V2K4"/>
<accession>A0A0L8V2K4</accession>
<dbReference type="EMBL" id="LGIA01000220">
    <property type="protein sequence ID" value="KOH42613.1"/>
    <property type="molecule type" value="Genomic_DNA"/>
</dbReference>
<evidence type="ECO:0000313" key="2">
    <source>
        <dbReference type="Proteomes" id="UP000036958"/>
    </source>
</evidence>
<name>A0A0L8V2K4_9BACT</name>
<dbReference type="STRING" id="1409788.NC99_45680"/>
<organism evidence="1 2">
    <name type="scientific">Sunxiuqinia dokdonensis</name>
    <dbReference type="NCBI Taxonomy" id="1409788"/>
    <lineage>
        <taxon>Bacteria</taxon>
        <taxon>Pseudomonadati</taxon>
        <taxon>Bacteroidota</taxon>
        <taxon>Bacteroidia</taxon>
        <taxon>Marinilabiliales</taxon>
        <taxon>Prolixibacteraceae</taxon>
        <taxon>Sunxiuqinia</taxon>
    </lineage>
</organism>
<gene>
    <name evidence="1" type="ORF">NC99_45680</name>
</gene>
<reference evidence="2" key="1">
    <citation type="submission" date="2015-07" db="EMBL/GenBank/DDBJ databases">
        <title>Genome sequencing of Sunxiuqinia dokdonensis strain SK.</title>
        <authorList>
            <person name="Ahn S."/>
            <person name="Kim B.-C."/>
        </authorList>
    </citation>
    <scope>NUCLEOTIDE SEQUENCE [LARGE SCALE GENOMIC DNA]</scope>
    <source>
        <strain evidence="2">SK</strain>
    </source>
</reference>
<dbReference type="Proteomes" id="UP000036958">
    <property type="component" value="Unassembled WGS sequence"/>
</dbReference>
<protein>
    <submittedName>
        <fullName evidence="1">Uncharacterized protein</fullName>
    </submittedName>
</protein>
<comment type="caution">
    <text evidence="1">The sequence shown here is derived from an EMBL/GenBank/DDBJ whole genome shotgun (WGS) entry which is preliminary data.</text>
</comment>
<keyword evidence="2" id="KW-1185">Reference proteome</keyword>